<evidence type="ECO:0000256" key="2">
    <source>
        <dbReference type="ARBA" id="ARBA00023125"/>
    </source>
</evidence>
<dbReference type="Pfam" id="PF07729">
    <property type="entry name" value="FCD"/>
    <property type="match status" value="1"/>
</dbReference>
<dbReference type="SMART" id="SM00895">
    <property type="entry name" value="FCD"/>
    <property type="match status" value="1"/>
</dbReference>
<dbReference type="PROSITE" id="PS50949">
    <property type="entry name" value="HTH_GNTR"/>
    <property type="match status" value="1"/>
</dbReference>
<dbReference type="PANTHER" id="PTHR43537">
    <property type="entry name" value="TRANSCRIPTIONAL REGULATOR, GNTR FAMILY"/>
    <property type="match status" value="1"/>
</dbReference>
<evidence type="ECO:0000313" key="5">
    <source>
        <dbReference type="EMBL" id="GEQ77833.1"/>
    </source>
</evidence>
<evidence type="ECO:0000313" key="6">
    <source>
        <dbReference type="Proteomes" id="UP000323105"/>
    </source>
</evidence>
<dbReference type="InterPro" id="IPR008920">
    <property type="entry name" value="TF_FadR/GntR_C"/>
</dbReference>
<dbReference type="AlphaFoldDB" id="A0A5A7MJD7"/>
<evidence type="ECO:0000256" key="1">
    <source>
        <dbReference type="ARBA" id="ARBA00023015"/>
    </source>
</evidence>
<dbReference type="Proteomes" id="UP000323105">
    <property type="component" value="Unassembled WGS sequence"/>
</dbReference>
<gene>
    <name evidence="5" type="ORF">CTTA_4838</name>
</gene>
<sequence length="234" mass="26392">MQENVVREEKGDATSRTERAYQRLRKEILSGELAPDLRLRAADLEERFGLGLTPIREALVRLSMEGLVAVESNRGARVRGISAEEFVDLMQTRRGIERLCLAESIRRGDASWEAEAIASLHMLTHVPLPDFGSTTDISSEWETQHRRFHTALVSACGSEWLLQFWNQLVDHSERYRKMRLHGPLIARGDVRAEHQALLDAALGRNVDAAVTLMEQHLRGTEEAVKAAMGWSGRN</sequence>
<dbReference type="GO" id="GO:0003677">
    <property type="term" value="F:DNA binding"/>
    <property type="evidence" value="ECO:0007669"/>
    <property type="project" value="UniProtKB-KW"/>
</dbReference>
<dbReference type="InterPro" id="IPR036388">
    <property type="entry name" value="WH-like_DNA-bd_sf"/>
</dbReference>
<evidence type="ECO:0000259" key="4">
    <source>
        <dbReference type="PROSITE" id="PS50949"/>
    </source>
</evidence>
<keyword evidence="1" id="KW-0805">Transcription regulation</keyword>
<evidence type="ECO:0000256" key="3">
    <source>
        <dbReference type="ARBA" id="ARBA00023163"/>
    </source>
</evidence>
<dbReference type="InterPro" id="IPR036390">
    <property type="entry name" value="WH_DNA-bd_sf"/>
</dbReference>
<dbReference type="InterPro" id="IPR011711">
    <property type="entry name" value="GntR_C"/>
</dbReference>
<dbReference type="Pfam" id="PF00392">
    <property type="entry name" value="GntR"/>
    <property type="match status" value="1"/>
</dbReference>
<protein>
    <submittedName>
        <fullName evidence="5">GntR family transcriptional regulator</fullName>
    </submittedName>
</protein>
<feature type="domain" description="HTH gntR-type" evidence="4">
    <location>
        <begin position="14"/>
        <end position="81"/>
    </location>
</feature>
<dbReference type="PANTHER" id="PTHR43537:SF20">
    <property type="entry name" value="HTH-TYPE TRANSCRIPTIONAL REPRESSOR GLAR"/>
    <property type="match status" value="1"/>
</dbReference>
<proteinExistence type="predicted"/>
<dbReference type="InterPro" id="IPR000524">
    <property type="entry name" value="Tscrpt_reg_HTH_GntR"/>
</dbReference>
<keyword evidence="2" id="KW-0238">DNA-binding</keyword>
<reference evidence="5 6" key="1">
    <citation type="journal article" date="2019" name="Microbiol. Resour. Announc.">
        <title>Draft Genome Sequence of Comamonas testosteroni TA441, a Bacterium That Has a Cryptic Phenol Degradation Gene Cluster.</title>
        <authorList>
            <person name="Arai H."/>
            <person name="Ishii M."/>
        </authorList>
    </citation>
    <scope>NUCLEOTIDE SEQUENCE [LARGE SCALE GENOMIC DNA]</scope>
    <source>
        <strain evidence="5 6">TA441</strain>
    </source>
</reference>
<accession>A0A5A7MJD7</accession>
<keyword evidence="3" id="KW-0804">Transcription</keyword>
<dbReference type="Gene3D" id="1.20.120.530">
    <property type="entry name" value="GntR ligand-binding domain-like"/>
    <property type="match status" value="1"/>
</dbReference>
<dbReference type="GO" id="GO:0003700">
    <property type="term" value="F:DNA-binding transcription factor activity"/>
    <property type="evidence" value="ECO:0007669"/>
    <property type="project" value="InterPro"/>
</dbReference>
<dbReference type="SUPFAM" id="SSF48008">
    <property type="entry name" value="GntR ligand-binding domain-like"/>
    <property type="match status" value="1"/>
</dbReference>
<dbReference type="EMBL" id="BKBW01000019">
    <property type="protein sequence ID" value="GEQ77833.1"/>
    <property type="molecule type" value="Genomic_DNA"/>
</dbReference>
<dbReference type="CDD" id="cd07377">
    <property type="entry name" value="WHTH_GntR"/>
    <property type="match status" value="1"/>
</dbReference>
<comment type="caution">
    <text evidence="5">The sequence shown here is derived from an EMBL/GenBank/DDBJ whole genome shotgun (WGS) entry which is preliminary data.</text>
</comment>
<name>A0A5A7MJD7_COMTE</name>
<dbReference type="SMART" id="SM00345">
    <property type="entry name" value="HTH_GNTR"/>
    <property type="match status" value="1"/>
</dbReference>
<dbReference type="Gene3D" id="1.10.10.10">
    <property type="entry name" value="Winged helix-like DNA-binding domain superfamily/Winged helix DNA-binding domain"/>
    <property type="match status" value="1"/>
</dbReference>
<dbReference type="RefSeq" id="WP_194271050.1">
    <property type="nucleotide sequence ID" value="NZ_BKBW01000019.1"/>
</dbReference>
<dbReference type="SUPFAM" id="SSF46785">
    <property type="entry name" value="Winged helix' DNA-binding domain"/>
    <property type="match status" value="1"/>
</dbReference>
<organism evidence="5 6">
    <name type="scientific">Comamonas testosteroni</name>
    <name type="common">Pseudomonas testosteroni</name>
    <dbReference type="NCBI Taxonomy" id="285"/>
    <lineage>
        <taxon>Bacteria</taxon>
        <taxon>Pseudomonadati</taxon>
        <taxon>Pseudomonadota</taxon>
        <taxon>Betaproteobacteria</taxon>
        <taxon>Burkholderiales</taxon>
        <taxon>Comamonadaceae</taxon>
        <taxon>Comamonas</taxon>
    </lineage>
</organism>